<reference evidence="1" key="1">
    <citation type="submission" date="2018-06" db="EMBL/GenBank/DDBJ databases">
        <authorList>
            <person name="Zhirakovskaya E."/>
        </authorList>
    </citation>
    <scope>NUCLEOTIDE SEQUENCE</scope>
</reference>
<dbReference type="EMBL" id="UOFE01000036">
    <property type="protein sequence ID" value="VAW53931.1"/>
    <property type="molecule type" value="Genomic_DNA"/>
</dbReference>
<name>A0A3B0WF68_9ZZZZ</name>
<organism evidence="1">
    <name type="scientific">hydrothermal vent metagenome</name>
    <dbReference type="NCBI Taxonomy" id="652676"/>
    <lineage>
        <taxon>unclassified sequences</taxon>
        <taxon>metagenomes</taxon>
        <taxon>ecological metagenomes</taxon>
    </lineage>
</organism>
<dbReference type="PROSITE" id="PS51257">
    <property type="entry name" value="PROKAR_LIPOPROTEIN"/>
    <property type="match status" value="1"/>
</dbReference>
<evidence type="ECO:0008006" key="2">
    <source>
        <dbReference type="Google" id="ProtNLM"/>
    </source>
</evidence>
<accession>A0A3B0WF68</accession>
<dbReference type="AlphaFoldDB" id="A0A3B0WF68"/>
<protein>
    <recommendedName>
        <fullName evidence="2">Lipoprotein</fullName>
    </recommendedName>
</protein>
<gene>
    <name evidence="1" type="ORF">MNBD_GAMMA05-1593</name>
</gene>
<sequence>MKKIIATTFALSAITLMSGCSSSDGDGSPPGGAGADPISIVTVTGAQHVLTGVHATACYDDGGSGRIDVLTVTGAEWTNESNIYSAIDCTGGIVQTGRIIANIAGANNDTQTSGWKGQGDIAPQRADATGSLSENETITPFDIEVTAVIDPTQLFGGNVNVGFKATAFYVFDDTAGGDTYVMYRDDDGVFASASDPYIQGAASTGSSLNFPILAISGNQFELTPSVGGSTFWASGCYINGSIDSEQLTSIGAIGVTTIVESTQQNYLSSDGSCIDPTESFDITYNITLDATTEAIVGWVDDVGSSVAAPQKQDNSVALSNTESYSNMTWTVTSVSANLALFISIGDVFPSAYIVDDSTSIAVLYVASPEDNTGDVIAPLFLQLP</sequence>
<evidence type="ECO:0000313" key="1">
    <source>
        <dbReference type="EMBL" id="VAW53931.1"/>
    </source>
</evidence>
<proteinExistence type="predicted"/>